<feature type="domain" description="ACT" evidence="5">
    <location>
        <begin position="384"/>
        <end position="461"/>
    </location>
</feature>
<keyword evidence="1" id="KW-0433">Leucine-rich repeat</keyword>
<dbReference type="InterPro" id="IPR002225">
    <property type="entry name" value="3Beta_OHSteriod_DH/Estase"/>
</dbReference>
<keyword evidence="2" id="KW-0677">Repeat</keyword>
<protein>
    <recommendedName>
        <fullName evidence="5">ACT domain-containing protein</fullName>
    </recommendedName>
</protein>
<comment type="caution">
    <text evidence="6">The sequence shown here is derived from an EMBL/GenBank/DDBJ whole genome shotgun (WGS) entry which is preliminary data.</text>
</comment>
<dbReference type="Pfam" id="PF08263">
    <property type="entry name" value="LRRNT_2"/>
    <property type="match status" value="1"/>
</dbReference>
<dbReference type="InterPro" id="IPR013210">
    <property type="entry name" value="LRR_N_plant-typ"/>
</dbReference>
<name>A0A8J5FHH2_ZINOF</name>
<dbReference type="AlphaFoldDB" id="A0A8J5FHH2"/>
<dbReference type="PANTHER" id="PTHR10366:SF369">
    <property type="entry name" value="CINNAMOYL-COA REDUCTASE-LIKE PROTEIN"/>
    <property type="match status" value="1"/>
</dbReference>
<dbReference type="Gene3D" id="3.40.50.720">
    <property type="entry name" value="NAD(P)-binding Rossmann-like Domain"/>
    <property type="match status" value="1"/>
</dbReference>
<dbReference type="InterPro" id="IPR036291">
    <property type="entry name" value="NAD(P)-bd_dom_sf"/>
</dbReference>
<reference evidence="6 7" key="1">
    <citation type="submission" date="2020-08" db="EMBL/GenBank/DDBJ databases">
        <title>Plant Genome Project.</title>
        <authorList>
            <person name="Zhang R.-G."/>
        </authorList>
    </citation>
    <scope>NUCLEOTIDE SEQUENCE [LARGE SCALE GENOMIC DNA]</scope>
    <source>
        <tissue evidence="6">Rhizome</tissue>
    </source>
</reference>
<sequence>MGGCYGCLCRLLGGGDEAETTHLRSLPSASNRLRLFQINLLDPHSILAAIRGVSGCSTSPRLASSLASRIPRELIDPAVTGTLNVLHAAKESGVRRVVVTSSISAIVPSPRWPTDQVKDESCWTDLDYCRQKELEDPLGVLESWSSSQSPCEFAGVHCDIDCGQVVGISLRNISYTHLSIDFRFDNLKVTYLNTVLATMPLGNFYRSPNMGESIDFCIHVATPVEKIAIMRERILGIVPTSDPLYNISNATNQTLFASIWRTRRSTASLVEKSRLKPQERMSVLSEALSSELAMERTLFHQGGDGISTKRSDYSFQVKLVKNLDFETYLFLIINNLDNLLKKIERQKDLDNIKECIQKSIGEGSSAVPSRRRYVDLKPSSNHTSIELTGTDRPGLLSEVSVVLTDLKCNVVSAEVWTQNTRAAVVMQVNDEMNSAITDPQRLFRIKQLLFNWFWQGLFCGHNTV</sequence>
<dbReference type="GO" id="GO:0016616">
    <property type="term" value="F:oxidoreductase activity, acting on the CH-OH group of donors, NAD or NADP as acceptor"/>
    <property type="evidence" value="ECO:0007669"/>
    <property type="project" value="InterPro"/>
</dbReference>
<evidence type="ECO:0000256" key="1">
    <source>
        <dbReference type="ARBA" id="ARBA00022614"/>
    </source>
</evidence>
<dbReference type="PANTHER" id="PTHR10366">
    <property type="entry name" value="NAD DEPENDENT EPIMERASE/DEHYDRATASE"/>
    <property type="match status" value="1"/>
</dbReference>
<dbReference type="PROSITE" id="PS51671">
    <property type="entry name" value="ACT"/>
    <property type="match status" value="1"/>
</dbReference>
<comment type="pathway">
    <text evidence="4">Amino-acid biosynthesis.</text>
</comment>
<dbReference type="InterPro" id="IPR045865">
    <property type="entry name" value="ACT-like_dom_sf"/>
</dbReference>
<dbReference type="EMBL" id="JACMSC010000015">
    <property type="protein sequence ID" value="KAG6488112.1"/>
    <property type="molecule type" value="Genomic_DNA"/>
</dbReference>
<keyword evidence="3" id="KW-0560">Oxidoreductase</keyword>
<dbReference type="Pfam" id="PF01842">
    <property type="entry name" value="ACT"/>
    <property type="match status" value="1"/>
</dbReference>
<dbReference type="GO" id="GO:0006694">
    <property type="term" value="P:steroid biosynthetic process"/>
    <property type="evidence" value="ECO:0007669"/>
    <property type="project" value="InterPro"/>
</dbReference>
<gene>
    <name evidence="6" type="ORF">ZIOFF_056870</name>
</gene>
<organism evidence="6 7">
    <name type="scientific">Zingiber officinale</name>
    <name type="common">Ginger</name>
    <name type="synonym">Amomum zingiber</name>
    <dbReference type="NCBI Taxonomy" id="94328"/>
    <lineage>
        <taxon>Eukaryota</taxon>
        <taxon>Viridiplantae</taxon>
        <taxon>Streptophyta</taxon>
        <taxon>Embryophyta</taxon>
        <taxon>Tracheophyta</taxon>
        <taxon>Spermatophyta</taxon>
        <taxon>Magnoliopsida</taxon>
        <taxon>Liliopsida</taxon>
        <taxon>Zingiberales</taxon>
        <taxon>Zingiberaceae</taxon>
        <taxon>Zingiber</taxon>
    </lineage>
</organism>
<evidence type="ECO:0000256" key="2">
    <source>
        <dbReference type="ARBA" id="ARBA00022737"/>
    </source>
</evidence>
<accession>A0A8J5FHH2</accession>
<evidence type="ECO:0000259" key="5">
    <source>
        <dbReference type="PROSITE" id="PS51671"/>
    </source>
</evidence>
<evidence type="ECO:0000313" key="7">
    <source>
        <dbReference type="Proteomes" id="UP000734854"/>
    </source>
</evidence>
<dbReference type="Gene3D" id="3.30.70.260">
    <property type="match status" value="1"/>
</dbReference>
<dbReference type="InterPro" id="IPR002912">
    <property type="entry name" value="ACT_dom"/>
</dbReference>
<evidence type="ECO:0000313" key="6">
    <source>
        <dbReference type="EMBL" id="KAG6488112.1"/>
    </source>
</evidence>
<keyword evidence="7" id="KW-1185">Reference proteome</keyword>
<dbReference type="Proteomes" id="UP000734854">
    <property type="component" value="Unassembled WGS sequence"/>
</dbReference>
<proteinExistence type="predicted"/>
<dbReference type="InterPro" id="IPR050425">
    <property type="entry name" value="NAD(P)_dehydrat-like"/>
</dbReference>
<evidence type="ECO:0000256" key="3">
    <source>
        <dbReference type="ARBA" id="ARBA00023002"/>
    </source>
</evidence>
<dbReference type="Pfam" id="PF01073">
    <property type="entry name" value="3Beta_HSD"/>
    <property type="match status" value="1"/>
</dbReference>
<evidence type="ECO:0000256" key="4">
    <source>
        <dbReference type="ARBA" id="ARBA00029440"/>
    </source>
</evidence>
<dbReference type="SUPFAM" id="SSF51735">
    <property type="entry name" value="NAD(P)-binding Rossmann-fold domains"/>
    <property type="match status" value="1"/>
</dbReference>
<dbReference type="SUPFAM" id="SSF55021">
    <property type="entry name" value="ACT-like"/>
    <property type="match status" value="1"/>
</dbReference>